<reference evidence="2 3" key="1">
    <citation type="submission" date="2020-06" db="EMBL/GenBank/DDBJ databases">
        <title>Acidovorax antarctica sp. nov., isolated from Corinth ice sheet soil, Antarctic Fields Peninsula.</title>
        <authorList>
            <person name="Xu Q."/>
            <person name="Peng F."/>
        </authorList>
    </citation>
    <scope>NUCLEOTIDE SEQUENCE [LARGE SCALE GENOMIC DNA]</scope>
    <source>
        <strain evidence="2 3">16-35-5</strain>
    </source>
</reference>
<dbReference type="AlphaFoldDB" id="A0A6N1X3H9"/>
<dbReference type="Proteomes" id="UP000509579">
    <property type="component" value="Chromosome"/>
</dbReference>
<keyword evidence="3" id="KW-1185">Reference proteome</keyword>
<proteinExistence type="predicted"/>
<protein>
    <submittedName>
        <fullName evidence="2">Uncharacterized protein</fullName>
    </submittedName>
</protein>
<evidence type="ECO:0000313" key="2">
    <source>
        <dbReference type="EMBL" id="QKV54004.1"/>
    </source>
</evidence>
<dbReference type="KEGG" id="aant:HUK68_14475"/>
<evidence type="ECO:0000313" key="3">
    <source>
        <dbReference type="Proteomes" id="UP000509579"/>
    </source>
</evidence>
<name>A0A6N1X3H9_9BURK</name>
<sequence>MSKGAPSPAGAARVEHDRTQAPPRMPRLHAHQLDLQFAVGGMVVILEHAQKRTLCAGKHLAGAQARFSTPRDHRTAIAASAA</sequence>
<evidence type="ECO:0000256" key="1">
    <source>
        <dbReference type="SAM" id="MobiDB-lite"/>
    </source>
</evidence>
<organism evidence="2 3">
    <name type="scientific">Comamonas antarctica</name>
    <dbReference type="NCBI Taxonomy" id="2743470"/>
    <lineage>
        <taxon>Bacteria</taxon>
        <taxon>Pseudomonadati</taxon>
        <taxon>Pseudomonadota</taxon>
        <taxon>Betaproteobacteria</taxon>
        <taxon>Burkholderiales</taxon>
        <taxon>Comamonadaceae</taxon>
        <taxon>Comamonas</taxon>
    </lineage>
</organism>
<dbReference type="RefSeq" id="WP_175504809.1">
    <property type="nucleotide sequence ID" value="NZ_CP054840.1"/>
</dbReference>
<gene>
    <name evidence="2" type="ORF">HUK68_14475</name>
</gene>
<accession>A0A6N1X3H9</accession>
<dbReference type="EMBL" id="CP054840">
    <property type="protein sequence ID" value="QKV54004.1"/>
    <property type="molecule type" value="Genomic_DNA"/>
</dbReference>
<feature type="region of interest" description="Disordered" evidence="1">
    <location>
        <begin position="1"/>
        <end position="24"/>
    </location>
</feature>